<protein>
    <recommendedName>
        <fullName evidence="2">ADP-ribosylglycohydrolase</fullName>
    </recommendedName>
</protein>
<proteinExistence type="predicted"/>
<dbReference type="InterPro" id="IPR005502">
    <property type="entry name" value="Ribosyl_crysJ1"/>
</dbReference>
<gene>
    <name evidence="1" type="ORF">METZ01_LOCUS356575</name>
</gene>
<dbReference type="SUPFAM" id="SSF101478">
    <property type="entry name" value="ADP-ribosylglycohydrolase"/>
    <property type="match status" value="1"/>
</dbReference>
<dbReference type="Gene3D" id="1.10.4080.10">
    <property type="entry name" value="ADP-ribosylation/Crystallin J1"/>
    <property type="match status" value="1"/>
</dbReference>
<dbReference type="Pfam" id="PF03747">
    <property type="entry name" value="ADP_ribosyl_GH"/>
    <property type="match status" value="1"/>
</dbReference>
<name>A0A382S4B3_9ZZZZ</name>
<feature type="non-terminal residue" evidence="1">
    <location>
        <position position="1"/>
    </location>
</feature>
<dbReference type="InterPro" id="IPR036705">
    <property type="entry name" value="Ribosyl_crysJ1_sf"/>
</dbReference>
<dbReference type="EMBL" id="UINC01125709">
    <property type="protein sequence ID" value="SVD03721.1"/>
    <property type="molecule type" value="Genomic_DNA"/>
</dbReference>
<evidence type="ECO:0000313" key="1">
    <source>
        <dbReference type="EMBL" id="SVD03721.1"/>
    </source>
</evidence>
<sequence length="314" mass="34299">TQLITTISRYRGSLLGLAVGDALGTTLEFKSPGTFTPITDMVGGGPFNLEPGEWTDDTSMALCLAESLIEKEKFDPIDQMQRYLKWDREGYLSSNGKCFDIGMTVGNALRKFKKTNDPYSGSEDPNSAGNGSLMRLAPIPLVYANDEIVAMEKAVESSRTTHGTKNCTDACRYMAVLILGAVKGKSKQTILNEIALPTLEIWNQRPLAPAIANIASGSYQRKEPPEIKGTGYVVNSLEAALWAFYKSENFEEGALMAVNLGDDADTTGAIYGQLAGAYYGEEGIPEAWKNKIAHRSLIVDYAERLFKLADRIKV</sequence>
<dbReference type="PANTHER" id="PTHR16222:SF12">
    <property type="entry name" value="ADP-RIBOSYLGLYCOHYDROLASE-RELATED"/>
    <property type="match status" value="1"/>
</dbReference>
<organism evidence="1">
    <name type="scientific">marine metagenome</name>
    <dbReference type="NCBI Taxonomy" id="408172"/>
    <lineage>
        <taxon>unclassified sequences</taxon>
        <taxon>metagenomes</taxon>
        <taxon>ecological metagenomes</taxon>
    </lineage>
</organism>
<dbReference type="AlphaFoldDB" id="A0A382S4B3"/>
<accession>A0A382S4B3</accession>
<reference evidence="1" key="1">
    <citation type="submission" date="2018-05" db="EMBL/GenBank/DDBJ databases">
        <authorList>
            <person name="Lanie J.A."/>
            <person name="Ng W.-L."/>
            <person name="Kazmierczak K.M."/>
            <person name="Andrzejewski T.M."/>
            <person name="Davidsen T.M."/>
            <person name="Wayne K.J."/>
            <person name="Tettelin H."/>
            <person name="Glass J.I."/>
            <person name="Rusch D."/>
            <person name="Podicherti R."/>
            <person name="Tsui H.-C.T."/>
            <person name="Winkler M.E."/>
        </authorList>
    </citation>
    <scope>NUCLEOTIDE SEQUENCE</scope>
</reference>
<evidence type="ECO:0008006" key="2">
    <source>
        <dbReference type="Google" id="ProtNLM"/>
    </source>
</evidence>
<dbReference type="InterPro" id="IPR050792">
    <property type="entry name" value="ADP-ribosylglycohydrolase"/>
</dbReference>
<dbReference type="PANTHER" id="PTHR16222">
    <property type="entry name" value="ADP-RIBOSYLGLYCOHYDROLASE"/>
    <property type="match status" value="1"/>
</dbReference>